<sequence length="37" mass="4187">MPCLVESCAVQPPFTCRHERKNQNECAHCSTVIVVQK</sequence>
<gene>
    <name evidence="1" type="ORF">T12_11678</name>
</gene>
<proteinExistence type="predicted"/>
<keyword evidence="2" id="KW-1185">Reference proteome</keyword>
<protein>
    <submittedName>
        <fullName evidence="1">Uncharacterized protein</fullName>
    </submittedName>
</protein>
<dbReference type="Proteomes" id="UP000054783">
    <property type="component" value="Unassembled WGS sequence"/>
</dbReference>
<comment type="caution">
    <text evidence="1">The sequence shown here is derived from an EMBL/GenBank/DDBJ whole genome shotgun (WGS) entry which is preliminary data.</text>
</comment>
<accession>A0A0V0Z265</accession>
<evidence type="ECO:0000313" key="2">
    <source>
        <dbReference type="Proteomes" id="UP000054783"/>
    </source>
</evidence>
<reference evidence="1 2" key="1">
    <citation type="submission" date="2015-01" db="EMBL/GenBank/DDBJ databases">
        <title>Evolution of Trichinella species and genotypes.</title>
        <authorList>
            <person name="Korhonen P.K."/>
            <person name="Edoardo P."/>
            <person name="Giuseppe L.R."/>
            <person name="Gasser R.B."/>
        </authorList>
    </citation>
    <scope>NUCLEOTIDE SEQUENCE [LARGE SCALE GENOMIC DNA]</scope>
    <source>
        <strain evidence="1">ISS2496</strain>
    </source>
</reference>
<name>A0A0V0Z265_9BILA</name>
<evidence type="ECO:0000313" key="1">
    <source>
        <dbReference type="EMBL" id="KRY06639.1"/>
    </source>
</evidence>
<dbReference type="EMBL" id="JYDQ01000718">
    <property type="protein sequence ID" value="KRY06639.1"/>
    <property type="molecule type" value="Genomic_DNA"/>
</dbReference>
<organism evidence="1 2">
    <name type="scientific">Trichinella patagoniensis</name>
    <dbReference type="NCBI Taxonomy" id="990121"/>
    <lineage>
        <taxon>Eukaryota</taxon>
        <taxon>Metazoa</taxon>
        <taxon>Ecdysozoa</taxon>
        <taxon>Nematoda</taxon>
        <taxon>Enoplea</taxon>
        <taxon>Dorylaimia</taxon>
        <taxon>Trichinellida</taxon>
        <taxon>Trichinellidae</taxon>
        <taxon>Trichinella</taxon>
    </lineage>
</organism>
<dbReference type="AlphaFoldDB" id="A0A0V0Z265"/>